<keyword evidence="3" id="KW-0472">Membrane</keyword>
<dbReference type="VEuPathDB" id="FungiDB:H257_10569"/>
<keyword evidence="2" id="KW-0677">Repeat</keyword>
<dbReference type="InterPro" id="IPR032675">
    <property type="entry name" value="LRR_dom_sf"/>
</dbReference>
<dbReference type="InterPro" id="IPR001245">
    <property type="entry name" value="Ser-Thr/Tyr_kinase_cat_dom"/>
</dbReference>
<dbReference type="SMART" id="SM00220">
    <property type="entry name" value="S_TKc"/>
    <property type="match status" value="1"/>
</dbReference>
<comment type="caution">
    <text evidence="5">The sequence shown here is derived from an EMBL/GenBank/DDBJ whole genome shotgun (WGS) entry which is preliminary data.</text>
</comment>
<dbReference type="AlphaFoldDB" id="A0A3R6W6R6"/>
<dbReference type="InterPro" id="IPR051681">
    <property type="entry name" value="Ser/Thr_Kinases-Pseudokinases"/>
</dbReference>
<dbReference type="SUPFAM" id="SSF52075">
    <property type="entry name" value="Outer arm dynein light chain 1"/>
    <property type="match status" value="1"/>
</dbReference>
<dbReference type="PANTHER" id="PTHR44329">
    <property type="entry name" value="SERINE/THREONINE-PROTEIN KINASE TNNI3K-RELATED"/>
    <property type="match status" value="1"/>
</dbReference>
<evidence type="ECO:0000313" key="6">
    <source>
        <dbReference type="Proteomes" id="UP000283543"/>
    </source>
</evidence>
<dbReference type="GO" id="GO:0005524">
    <property type="term" value="F:ATP binding"/>
    <property type="evidence" value="ECO:0007669"/>
    <property type="project" value="InterPro"/>
</dbReference>
<feature type="transmembrane region" description="Helical" evidence="3">
    <location>
        <begin position="371"/>
        <end position="390"/>
    </location>
</feature>
<evidence type="ECO:0000259" key="4">
    <source>
        <dbReference type="PROSITE" id="PS50011"/>
    </source>
</evidence>
<dbReference type="PROSITE" id="PS50011">
    <property type="entry name" value="PROTEIN_KINASE_DOM"/>
    <property type="match status" value="1"/>
</dbReference>
<evidence type="ECO:0000256" key="3">
    <source>
        <dbReference type="SAM" id="Phobius"/>
    </source>
</evidence>
<organism evidence="5 6">
    <name type="scientific">Aphanomyces astaci</name>
    <name type="common">Crayfish plague agent</name>
    <dbReference type="NCBI Taxonomy" id="112090"/>
    <lineage>
        <taxon>Eukaryota</taxon>
        <taxon>Sar</taxon>
        <taxon>Stramenopiles</taxon>
        <taxon>Oomycota</taxon>
        <taxon>Saprolegniomycetes</taxon>
        <taxon>Saprolegniales</taxon>
        <taxon>Verrucalvaceae</taxon>
        <taxon>Aphanomyces</taxon>
    </lineage>
</organism>
<dbReference type="Proteomes" id="UP000283543">
    <property type="component" value="Unassembled WGS sequence"/>
</dbReference>
<evidence type="ECO:0000313" key="5">
    <source>
        <dbReference type="EMBL" id="RHY58189.1"/>
    </source>
</evidence>
<gene>
    <name evidence="5" type="ORF">DYB34_004352</name>
</gene>
<dbReference type="PROSITE" id="PS00108">
    <property type="entry name" value="PROTEIN_KINASE_ST"/>
    <property type="match status" value="1"/>
</dbReference>
<dbReference type="InterPro" id="IPR000719">
    <property type="entry name" value="Prot_kinase_dom"/>
</dbReference>
<keyword evidence="1" id="KW-0433">Leucine-rich repeat</keyword>
<dbReference type="Pfam" id="PF07714">
    <property type="entry name" value="PK_Tyr_Ser-Thr"/>
    <property type="match status" value="1"/>
</dbReference>
<dbReference type="EMBL" id="QUTB01005020">
    <property type="protein sequence ID" value="RHY58189.1"/>
    <property type="molecule type" value="Genomic_DNA"/>
</dbReference>
<protein>
    <recommendedName>
        <fullName evidence="4">Protein kinase domain-containing protein</fullName>
    </recommendedName>
</protein>
<dbReference type="PANTHER" id="PTHR44329:SF214">
    <property type="entry name" value="PROTEIN KINASE DOMAIN-CONTAINING PROTEIN"/>
    <property type="match status" value="1"/>
</dbReference>
<keyword evidence="3" id="KW-1133">Transmembrane helix</keyword>
<dbReference type="Gene3D" id="3.80.10.10">
    <property type="entry name" value="Ribonuclease Inhibitor"/>
    <property type="match status" value="1"/>
</dbReference>
<dbReference type="Pfam" id="PF13855">
    <property type="entry name" value="LRR_8"/>
    <property type="match status" value="1"/>
</dbReference>
<dbReference type="SUPFAM" id="SSF56112">
    <property type="entry name" value="Protein kinase-like (PK-like)"/>
    <property type="match status" value="1"/>
</dbReference>
<dbReference type="PROSITE" id="PS51450">
    <property type="entry name" value="LRR"/>
    <property type="match status" value="1"/>
</dbReference>
<accession>A0A3R6W6R6</accession>
<dbReference type="InterPro" id="IPR008271">
    <property type="entry name" value="Ser/Thr_kinase_AS"/>
</dbReference>
<reference evidence="5 6" key="1">
    <citation type="submission" date="2018-08" db="EMBL/GenBank/DDBJ databases">
        <title>Aphanomyces genome sequencing and annotation.</title>
        <authorList>
            <person name="Minardi D."/>
            <person name="Oidtmann B."/>
            <person name="Van Der Giezen M."/>
            <person name="Studholme D.J."/>
        </authorList>
    </citation>
    <scope>NUCLEOTIDE SEQUENCE [LARGE SCALE GENOMIC DNA]</scope>
    <source>
        <strain evidence="5 6">Si</strain>
    </source>
</reference>
<dbReference type="InterPro" id="IPR011009">
    <property type="entry name" value="Kinase-like_dom_sf"/>
</dbReference>
<name>A0A3R6W6R6_APHAT</name>
<feature type="domain" description="Protein kinase" evidence="4">
    <location>
        <begin position="447"/>
        <end position="764"/>
    </location>
</feature>
<evidence type="ECO:0000256" key="2">
    <source>
        <dbReference type="ARBA" id="ARBA00022737"/>
    </source>
</evidence>
<proteinExistence type="predicted"/>
<sequence length="765" mass="83961">MAAYGQRPIEYPEGVFADVNWAPVVGTSARTDLTRPYSTYSATCDDVKLAYPVTYPPLSRTSDRACVLTPSPGKVYRGGLDAYTRNQAQNGLLHKLKGAAGFTVSHVESLPSWADIMYELCHHHHEFIHASHSILANLGIATLANTFQATTKATSLHLPFNSIKDLSTTQFPVQLATLSVHHNKVVSFNTLSAPGLKYLDLSFNNMSSLKTTVFPDSLRQLNLANNRINELKANFPSTLRFLYLGGNPITAFYANESQFDILASLQNPQKATAASCGEAEVYPGDCSIVLDTTATNSTCTGHTSVRLLWNTFPICIVPDDPRSFKSGKNEYNRSKFWNTTAAPPTGPDGMLPWKGGGGHGNQGGEGSTSSMLVGGVLVGVVVILGAYYAYRQFQQRQACQWYNEVVTKGNKQFVDSDNAATTDQCEIHHDIRHDPSFAVFRIPATNIERGAVVARGGYGIVYIATLRTVGKPPTQVAMKQMLPEKGHNVDAIEAFMDEIRVSARLYHPKIVSFIGMSWTNLMNLSMINEYMGGGDLWSFLEVNRTQRRVDWNVRGTFRVDLGRSWLSSTTASAAANKALLHAGLNDPNVPFSKFSVLLDMSQALQYLHSPDINIIHRDLKAKNVLLGGDRGVAKLADFGTSRETMEDQTMTAEIGTVPWIAPEVLMGVRYTKKADIYSFGVLMSEIDLCIVPYSDLKMIVPSAGVSVAMANARISMMVVSGELRPSFSKNCPQAMIEIAQRCLAFDPADRPSADELVSWFTQFLE</sequence>
<keyword evidence="3" id="KW-0812">Transmembrane</keyword>
<dbReference type="GO" id="GO:0004674">
    <property type="term" value="F:protein serine/threonine kinase activity"/>
    <property type="evidence" value="ECO:0007669"/>
    <property type="project" value="TreeGrafter"/>
</dbReference>
<dbReference type="Gene3D" id="1.10.510.10">
    <property type="entry name" value="Transferase(Phosphotransferase) domain 1"/>
    <property type="match status" value="2"/>
</dbReference>
<dbReference type="InterPro" id="IPR001611">
    <property type="entry name" value="Leu-rich_rpt"/>
</dbReference>
<evidence type="ECO:0000256" key="1">
    <source>
        <dbReference type="ARBA" id="ARBA00022614"/>
    </source>
</evidence>